<dbReference type="Proteomes" id="UP000567293">
    <property type="component" value="Unassembled WGS sequence"/>
</dbReference>
<dbReference type="Pfam" id="PF20256">
    <property type="entry name" value="MoCoBD_2"/>
    <property type="match status" value="1"/>
</dbReference>
<dbReference type="InterPro" id="IPR037165">
    <property type="entry name" value="AldOxase/xan_DH_Mopterin-bd_sf"/>
</dbReference>
<organism evidence="2 3">
    <name type="scientific">Candidatus Acidiferrum panamense</name>
    <dbReference type="NCBI Taxonomy" id="2741543"/>
    <lineage>
        <taxon>Bacteria</taxon>
        <taxon>Pseudomonadati</taxon>
        <taxon>Acidobacteriota</taxon>
        <taxon>Terriglobia</taxon>
        <taxon>Candidatus Acidiferrales</taxon>
        <taxon>Candidatus Acidiferrum</taxon>
    </lineage>
</organism>
<dbReference type="AlphaFoldDB" id="A0A7V8SVH9"/>
<dbReference type="GO" id="GO:0016491">
    <property type="term" value="F:oxidoreductase activity"/>
    <property type="evidence" value="ECO:0007669"/>
    <property type="project" value="InterPro"/>
</dbReference>
<proteinExistence type="predicted"/>
<dbReference type="Gene3D" id="3.30.365.10">
    <property type="entry name" value="Aldehyde oxidase/xanthine dehydrogenase, molybdopterin binding domain"/>
    <property type="match status" value="2"/>
</dbReference>
<dbReference type="InterPro" id="IPR046867">
    <property type="entry name" value="AldOxase/xan_DH_MoCoBD2"/>
</dbReference>
<gene>
    <name evidence="2" type="ORF">HRJ53_02685</name>
</gene>
<feature type="domain" description="Aldehyde oxidase/xanthine dehydrogenase second molybdopterin binding" evidence="1">
    <location>
        <begin position="142"/>
        <end position="245"/>
    </location>
</feature>
<sequence length="299" mass="32071">RPAAYHKLQAGLDAKGNLTSWKHRAASPSIGIFYSGTNISAGEAAGVDSLDFPAYSVPNLRLEFAVADTGMPLGYWRSVDDSGNQFVRSCFLDEAAHAAGRDPVEFLLDTLGPARKIDLGPNNGTIDVGRRRAVIELVAEKSQWKSLLPAGKGRGLGFMYGWGTYVAQIAEVTCDSKRGRVRVDRVVCAIDCGTCVNPLGVEAQMQSAINFGLAQTLKSEITVSNGRVNQSNFNDYKVLRMNEAPPIIEVHIINNNERPGGVGEPGVPPIAPAVANAVFAATGKRLRRLPIRPADLTES</sequence>
<comment type="caution">
    <text evidence="2">The sequence shown here is derived from an EMBL/GenBank/DDBJ whole genome shotgun (WGS) entry which is preliminary data.</text>
</comment>
<evidence type="ECO:0000259" key="1">
    <source>
        <dbReference type="Pfam" id="PF20256"/>
    </source>
</evidence>
<dbReference type="PANTHER" id="PTHR47495">
    <property type="entry name" value="ALDEHYDE DEHYDROGENASE"/>
    <property type="match status" value="1"/>
</dbReference>
<dbReference type="EMBL" id="JACDQQ010000270">
    <property type="protein sequence ID" value="MBA0083879.1"/>
    <property type="molecule type" value="Genomic_DNA"/>
</dbReference>
<dbReference type="PANTHER" id="PTHR47495:SF2">
    <property type="entry name" value="ALDEHYDE DEHYDROGENASE"/>
    <property type="match status" value="1"/>
</dbReference>
<accession>A0A7V8SVH9</accession>
<protein>
    <submittedName>
        <fullName evidence="2">Xanthine dehydrogenase family protein molybdopterin-binding subunit</fullName>
    </submittedName>
</protein>
<name>A0A7V8SVH9_9BACT</name>
<evidence type="ECO:0000313" key="3">
    <source>
        <dbReference type="Proteomes" id="UP000567293"/>
    </source>
</evidence>
<dbReference type="SUPFAM" id="SSF56003">
    <property type="entry name" value="Molybdenum cofactor-binding domain"/>
    <property type="match status" value="1"/>
</dbReference>
<keyword evidence="3" id="KW-1185">Reference proteome</keyword>
<evidence type="ECO:0000313" key="2">
    <source>
        <dbReference type="EMBL" id="MBA0083879.1"/>
    </source>
</evidence>
<dbReference type="InterPro" id="IPR052516">
    <property type="entry name" value="N-heterocyclic_Hydroxylase"/>
</dbReference>
<reference evidence="2" key="1">
    <citation type="submission" date="2020-06" db="EMBL/GenBank/DDBJ databases">
        <title>Legume-microbial interactions unlock mineral nutrients during tropical forest succession.</title>
        <authorList>
            <person name="Epihov D.Z."/>
        </authorList>
    </citation>
    <scope>NUCLEOTIDE SEQUENCE [LARGE SCALE GENOMIC DNA]</scope>
    <source>
        <strain evidence="2">Pan2503</strain>
    </source>
</reference>
<feature type="non-terminal residue" evidence="2">
    <location>
        <position position="1"/>
    </location>
</feature>